<protein>
    <submittedName>
        <fullName evidence="2">Uncharacterized protein</fullName>
    </submittedName>
</protein>
<evidence type="ECO:0000256" key="1">
    <source>
        <dbReference type="SAM" id="SignalP"/>
    </source>
</evidence>
<feature type="signal peptide" evidence="1">
    <location>
        <begin position="1"/>
        <end position="18"/>
    </location>
</feature>
<gene>
    <name evidence="2" type="ORF">F8C82_02985</name>
</gene>
<proteinExistence type="predicted"/>
<evidence type="ECO:0000313" key="3">
    <source>
        <dbReference type="Proteomes" id="UP000484164"/>
    </source>
</evidence>
<dbReference type="Proteomes" id="UP000484164">
    <property type="component" value="Unassembled WGS sequence"/>
</dbReference>
<keyword evidence="3" id="KW-1185">Reference proteome</keyword>
<reference evidence="2 3" key="1">
    <citation type="submission" date="2019-10" db="EMBL/GenBank/DDBJ databases">
        <title>Genome sequence of Phaeocystidibacter marisrubri JCM30614 (type strain).</title>
        <authorList>
            <person name="Bowman J.P."/>
        </authorList>
    </citation>
    <scope>NUCLEOTIDE SEQUENCE [LARGE SCALE GENOMIC DNA]</scope>
    <source>
        <strain evidence="2 3">JCM 30614</strain>
    </source>
</reference>
<feature type="chain" id="PRO_5026779213" evidence="1">
    <location>
        <begin position="19"/>
        <end position="247"/>
    </location>
</feature>
<dbReference type="EMBL" id="WBVQ01000001">
    <property type="protein sequence ID" value="KAB2817375.1"/>
    <property type="molecule type" value="Genomic_DNA"/>
</dbReference>
<name>A0A6L3ZIT0_9FLAO</name>
<evidence type="ECO:0000313" key="2">
    <source>
        <dbReference type="EMBL" id="KAB2817375.1"/>
    </source>
</evidence>
<accession>A0A6L3ZIT0</accession>
<dbReference type="AlphaFoldDB" id="A0A6L3ZIT0"/>
<sequence>MKKLMTIAIILTSLTAYSEYNDYYTKVDIVTQDEQGTLSEYQVYHYGFDRPNSSFSLQKWIELFAYNRESDSVAIFFYNLVVYSPKMISSGYSFGDHYALSDTVRIQINQIITVNLIESYQGSTLDGIFSTLSPDDAEWMTSAVIDTAFFTVPFNMCGREDCIDILYPTFYLLIHEHSERTEEVIATLRSMAALHAKRENQLKNLYEYKSKSSPEYIEFINAYYPMVEAFLRMLDTEKVVILYDSGW</sequence>
<keyword evidence="1" id="KW-0732">Signal</keyword>
<organism evidence="2 3">
    <name type="scientific">Phaeocystidibacter marisrubri</name>
    <dbReference type="NCBI Taxonomy" id="1577780"/>
    <lineage>
        <taxon>Bacteria</taxon>
        <taxon>Pseudomonadati</taxon>
        <taxon>Bacteroidota</taxon>
        <taxon>Flavobacteriia</taxon>
        <taxon>Flavobacteriales</taxon>
        <taxon>Phaeocystidibacteraceae</taxon>
        <taxon>Phaeocystidibacter</taxon>
    </lineage>
</organism>
<comment type="caution">
    <text evidence="2">The sequence shown here is derived from an EMBL/GenBank/DDBJ whole genome shotgun (WGS) entry which is preliminary data.</text>
</comment>
<dbReference type="RefSeq" id="WP_151691946.1">
    <property type="nucleotide sequence ID" value="NZ_BMGX01000002.1"/>
</dbReference>